<sequence>MNSGGDLPDFSLGTTQLEFRHTFLSVPEEPARHGSARLRSRSEPVGESEPLEAAVEFLHSLLQWQAYASSLPRRLQRFGQPEEERSSSDGSQAGEERSSDGDVGNPGEPCPDEAAPLESIGSLGHPDLCRSACVFVIASTCYNGANCPYCHLPHDEKRAKLDKRQRGWLRELSEAQLLPILLQHLRARAENKGFAQQADGLIRLLAERVGALPAASGADSVLLPKELRNLDRALSRMTFFQLLRLAPQEGGYGQQIAQAVLDLRSAM</sequence>
<accession>A0AA36JBA7</accession>
<evidence type="ECO:0000313" key="3">
    <source>
        <dbReference type="Proteomes" id="UP001178507"/>
    </source>
</evidence>
<evidence type="ECO:0000256" key="1">
    <source>
        <dbReference type="SAM" id="MobiDB-lite"/>
    </source>
</evidence>
<dbReference type="EMBL" id="CAUJNA010003456">
    <property type="protein sequence ID" value="CAJ1402551.1"/>
    <property type="molecule type" value="Genomic_DNA"/>
</dbReference>
<gene>
    <name evidence="2" type="ORF">EVOR1521_LOCUS25406</name>
</gene>
<dbReference type="Proteomes" id="UP001178507">
    <property type="component" value="Unassembled WGS sequence"/>
</dbReference>
<protein>
    <recommendedName>
        <fullName evidence="4">C3H1-type domain-containing protein</fullName>
    </recommendedName>
</protein>
<evidence type="ECO:0008006" key="4">
    <source>
        <dbReference type="Google" id="ProtNLM"/>
    </source>
</evidence>
<keyword evidence="3" id="KW-1185">Reference proteome</keyword>
<feature type="region of interest" description="Disordered" evidence="1">
    <location>
        <begin position="76"/>
        <end position="117"/>
    </location>
</feature>
<feature type="region of interest" description="Disordered" evidence="1">
    <location>
        <begin position="23"/>
        <end position="49"/>
    </location>
</feature>
<comment type="caution">
    <text evidence="2">The sequence shown here is derived from an EMBL/GenBank/DDBJ whole genome shotgun (WGS) entry which is preliminary data.</text>
</comment>
<name>A0AA36JBA7_9DINO</name>
<evidence type="ECO:0000313" key="2">
    <source>
        <dbReference type="EMBL" id="CAJ1402551.1"/>
    </source>
</evidence>
<dbReference type="AlphaFoldDB" id="A0AA36JBA7"/>
<organism evidence="2 3">
    <name type="scientific">Effrenium voratum</name>
    <dbReference type="NCBI Taxonomy" id="2562239"/>
    <lineage>
        <taxon>Eukaryota</taxon>
        <taxon>Sar</taxon>
        <taxon>Alveolata</taxon>
        <taxon>Dinophyceae</taxon>
        <taxon>Suessiales</taxon>
        <taxon>Symbiodiniaceae</taxon>
        <taxon>Effrenium</taxon>
    </lineage>
</organism>
<reference evidence="2" key="1">
    <citation type="submission" date="2023-08" db="EMBL/GenBank/DDBJ databases">
        <authorList>
            <person name="Chen Y."/>
            <person name="Shah S."/>
            <person name="Dougan E. K."/>
            <person name="Thang M."/>
            <person name="Chan C."/>
        </authorList>
    </citation>
    <scope>NUCLEOTIDE SEQUENCE</scope>
</reference>
<proteinExistence type="predicted"/>